<dbReference type="OrthoDB" id="2018152at2759"/>
<dbReference type="EMBL" id="ABEU02000021">
    <property type="protein sequence ID" value="PNR31991.1"/>
    <property type="molecule type" value="Genomic_DNA"/>
</dbReference>
<dbReference type="PANTHER" id="PTHR35764:SF1">
    <property type="entry name" value="PROTEIN SHORTAGE IN CHIASMATA 1"/>
    <property type="match status" value="1"/>
</dbReference>
<feature type="compositionally biased region" description="Polar residues" evidence="1">
    <location>
        <begin position="1147"/>
        <end position="1171"/>
    </location>
</feature>
<dbReference type="Gramene" id="Pp3c21_13440V3.2">
    <property type="protein sequence ID" value="Pp3c21_13440V3.2"/>
    <property type="gene ID" value="Pp3c21_13440"/>
</dbReference>
<dbReference type="GO" id="GO:0000712">
    <property type="term" value="P:resolution of meiotic recombination intermediates"/>
    <property type="evidence" value="ECO:0000318"/>
    <property type="project" value="GO_Central"/>
</dbReference>
<sequence>MRLKCHGVVRYLKSLLPVPHLDCFADELFSCDGTKSFDKVLPLEILATHLRSSDTRVYVAEEIDIMCPSRLAEQFIGYLLPQSIPSCVLGGVTDLVSPSKACAWFEDMEIDSLIVTREIEPYMLDLLEVWRFNESLSLDILQNYIHFTKDFECLKLVQYVIEPGQNATPTVRDEDCNQGSVMHDMLADAGCNLKETKTMHNNTVEASELKPLDQESLLEQYSGQIIRNRELKDNAKNHAEAVDSESHIELLTELLHFDPRAFLLDKMSIKPNIEHNELQSAISPSCTARCLSLLDENSVDADTEAVTKHPTINTVKVLFELPEVLEEEFLITSYTLYLGAYVTILMKPLFIELEELDSRETPIQGFERLLVLPELTLDPSSFHLLPEPSFIPGYEAHLSEDVFKNLVRAKASPTATSASDCLYLDWHLSQMGHCNNYKCFHLQRRLVENEFRLTVPGNLNLGKRIPDHQLLPMLISDDDSKSSCEGDTECCYNTVEENSSANLNSSASDSMLNSNSFVYTAAKAVNNYHSDQAVLTEERNDSIPVRVHQILQAGFSPTAMDSVLTFMKHARQGAPSRDTKWMQLQENLDFKENHQGSCNTKDQSRNSNLFYEDVLKSTSGEKISAPNPSCSSGLDAASSYDLKTSDHIQRESQMPISTPLCSPKDSLKNGIKSATPLQTTLADQLNTLQSEVENLVQSAEEHGPHIIIVVNVLQQNTSILLQRRNSYQKILGLENEDLQVVEREMNLPVDLLLDPSTCLTIYTEEKLRSYIRSSEVTDELFSCAVDSVVNCHMKILSLSFQRWFMIFEGGLEFNSAILRIMNKLYKDSAGFQIHAEGFISKNPLDTDSLVLSCIKGIWKMSKRSFDSPMSEDLTEVESFLTNFPSLNPLSSHAILCLNIPIATFISWPLEKQIFALHDFNIREESLELLQTQFLSLHGKLEVATQQGLLSACPWPAASDIVASEVESHGNDGFMFFPPASEIVNCEVDEDRHTVASRERCSDLYSPSPRDSILLHPKIKQMRSCFLSGERLSTHKLAQRPSYVEDKRDCTNPNDVHDISHRWIRKRERDIDKNKNCSELESELLCNPLKVPNQKLYNERSPINKVPTSGKSTAEAFSSNYRGHATDELLLFPMRKRLFLDLQGGVTSASQSQNKKLKPTSSTNPLMSIRPSSQRHDSLNTLRQSCIKFNSPFRRSV</sequence>
<dbReference type="Proteomes" id="UP000006727">
    <property type="component" value="Chromosome 21"/>
</dbReference>
<dbReference type="PANTHER" id="PTHR35764">
    <property type="entry name" value="PROTEIN SHORTAGE IN CHIASMATA 1"/>
    <property type="match status" value="1"/>
</dbReference>
<dbReference type="RefSeq" id="XP_024358874.1">
    <property type="nucleotide sequence ID" value="XM_024503106.2"/>
</dbReference>
<dbReference type="GeneID" id="112273984"/>
<evidence type="ECO:0000313" key="2">
    <source>
        <dbReference type="EMBL" id="PNR31991.1"/>
    </source>
</evidence>
<accession>A9SXC8</accession>
<dbReference type="Gramene" id="Pp3c21_13440V3.1">
    <property type="protein sequence ID" value="Pp3c21_13440V3.1"/>
    <property type="gene ID" value="Pp3c21_13440"/>
</dbReference>
<dbReference type="STRING" id="3218.A9SXC8"/>
<evidence type="ECO:0000313" key="3">
    <source>
        <dbReference type="EnsemblPlants" id="Pp3c21_13440V3.1"/>
    </source>
</evidence>
<dbReference type="eggNOG" id="ENOG502QT2G">
    <property type="taxonomic scope" value="Eukaryota"/>
</dbReference>
<name>A9SXC8_PHYPA</name>
<evidence type="ECO:0000313" key="4">
    <source>
        <dbReference type="Proteomes" id="UP000006727"/>
    </source>
</evidence>
<proteinExistence type="predicted"/>
<reference evidence="2 4" key="2">
    <citation type="journal article" date="2018" name="Plant J.">
        <title>The Physcomitrella patens chromosome-scale assembly reveals moss genome structure and evolution.</title>
        <authorList>
            <person name="Lang D."/>
            <person name="Ullrich K.K."/>
            <person name="Murat F."/>
            <person name="Fuchs J."/>
            <person name="Jenkins J."/>
            <person name="Haas F.B."/>
            <person name="Piednoel M."/>
            <person name="Gundlach H."/>
            <person name="Van Bel M."/>
            <person name="Meyberg R."/>
            <person name="Vives C."/>
            <person name="Morata J."/>
            <person name="Symeonidi A."/>
            <person name="Hiss M."/>
            <person name="Muchero W."/>
            <person name="Kamisugi Y."/>
            <person name="Saleh O."/>
            <person name="Blanc G."/>
            <person name="Decker E.L."/>
            <person name="van Gessel N."/>
            <person name="Grimwood J."/>
            <person name="Hayes R.D."/>
            <person name="Graham S.W."/>
            <person name="Gunter L.E."/>
            <person name="McDaniel S.F."/>
            <person name="Hoernstein S.N.W."/>
            <person name="Larsson A."/>
            <person name="Li F.W."/>
            <person name="Perroud P.F."/>
            <person name="Phillips J."/>
            <person name="Ranjan P."/>
            <person name="Rokshar D.S."/>
            <person name="Rothfels C.J."/>
            <person name="Schneider L."/>
            <person name="Shu S."/>
            <person name="Stevenson D.W."/>
            <person name="Thummler F."/>
            <person name="Tillich M."/>
            <person name="Villarreal Aguilar J.C."/>
            <person name="Widiez T."/>
            <person name="Wong G.K."/>
            <person name="Wymore A."/>
            <person name="Zhang Y."/>
            <person name="Zimmer A.D."/>
            <person name="Quatrano R.S."/>
            <person name="Mayer K.F.X."/>
            <person name="Goodstein D."/>
            <person name="Casacuberta J.M."/>
            <person name="Vandepoele K."/>
            <person name="Reski R."/>
            <person name="Cuming A.C."/>
            <person name="Tuskan G.A."/>
            <person name="Maumus F."/>
            <person name="Salse J."/>
            <person name="Schmutz J."/>
            <person name="Rensing S.A."/>
        </authorList>
    </citation>
    <scope>NUCLEOTIDE SEQUENCE [LARGE SCALE GENOMIC DNA]</scope>
    <source>
        <strain evidence="3 4">cv. Gransden 2004</strain>
    </source>
</reference>
<dbReference type="InterPro" id="IPR038824">
    <property type="entry name" value="SHOC1-like"/>
</dbReference>
<dbReference type="HOGENOM" id="CLU_280385_0_0_1"/>
<feature type="region of interest" description="Disordered" evidence="1">
    <location>
        <begin position="1147"/>
        <end position="1176"/>
    </location>
</feature>
<dbReference type="EnsemblPlants" id="Pp3c21_13440V3.2">
    <property type="protein sequence ID" value="Pp3c21_13440V3.2"/>
    <property type="gene ID" value="Pp3c21_13440"/>
</dbReference>
<protein>
    <submittedName>
        <fullName evidence="2 3">Uncharacterized protein</fullName>
    </submittedName>
</protein>
<reference evidence="2 4" key="1">
    <citation type="journal article" date="2008" name="Science">
        <title>The Physcomitrella genome reveals evolutionary insights into the conquest of land by plants.</title>
        <authorList>
            <person name="Rensing S."/>
            <person name="Lang D."/>
            <person name="Zimmer A."/>
            <person name="Terry A."/>
            <person name="Salamov A."/>
            <person name="Shapiro H."/>
            <person name="Nishiyama T."/>
            <person name="Perroud P.-F."/>
            <person name="Lindquist E."/>
            <person name="Kamisugi Y."/>
            <person name="Tanahashi T."/>
            <person name="Sakakibara K."/>
            <person name="Fujita T."/>
            <person name="Oishi K."/>
            <person name="Shin-I T."/>
            <person name="Kuroki Y."/>
            <person name="Toyoda A."/>
            <person name="Suzuki Y."/>
            <person name="Hashimoto A."/>
            <person name="Yamaguchi K."/>
            <person name="Sugano A."/>
            <person name="Kohara Y."/>
            <person name="Fujiyama A."/>
            <person name="Anterola A."/>
            <person name="Aoki S."/>
            <person name="Ashton N."/>
            <person name="Barbazuk W.B."/>
            <person name="Barker E."/>
            <person name="Bennetzen J."/>
            <person name="Bezanilla M."/>
            <person name="Blankenship R."/>
            <person name="Cho S.H."/>
            <person name="Dutcher S."/>
            <person name="Estelle M."/>
            <person name="Fawcett J.A."/>
            <person name="Gundlach H."/>
            <person name="Hanada K."/>
            <person name="Heyl A."/>
            <person name="Hicks K.A."/>
            <person name="Hugh J."/>
            <person name="Lohr M."/>
            <person name="Mayer K."/>
            <person name="Melkozernov A."/>
            <person name="Murata T."/>
            <person name="Nelson D."/>
            <person name="Pils B."/>
            <person name="Prigge M."/>
            <person name="Reiss B."/>
            <person name="Renner T."/>
            <person name="Rombauts S."/>
            <person name="Rushton P."/>
            <person name="Sanderfoot A."/>
            <person name="Schween G."/>
            <person name="Shiu S.-H."/>
            <person name="Stueber K."/>
            <person name="Theodoulou F.L."/>
            <person name="Tu H."/>
            <person name="Van de Peer Y."/>
            <person name="Verrier P.J."/>
            <person name="Waters E."/>
            <person name="Wood A."/>
            <person name="Yang L."/>
            <person name="Cove D."/>
            <person name="Cuming A."/>
            <person name="Hasebe M."/>
            <person name="Lucas S."/>
            <person name="Mishler D.B."/>
            <person name="Reski R."/>
            <person name="Grigoriev I."/>
            <person name="Quatrano R.S."/>
            <person name="Boore J.L."/>
        </authorList>
    </citation>
    <scope>NUCLEOTIDE SEQUENCE [LARGE SCALE GENOMIC DNA]</scope>
    <source>
        <strain evidence="3 4">cv. Gransden 2004</strain>
    </source>
</reference>
<dbReference type="PaxDb" id="3218-PP1S132_63V6.1"/>
<reference evidence="3" key="3">
    <citation type="submission" date="2020-12" db="UniProtKB">
        <authorList>
            <consortium name="EnsemblPlants"/>
        </authorList>
    </citation>
    <scope>IDENTIFICATION</scope>
</reference>
<organism evidence="2">
    <name type="scientific">Physcomitrium patens</name>
    <name type="common">Spreading-leaved earth moss</name>
    <name type="synonym">Physcomitrella patens</name>
    <dbReference type="NCBI Taxonomy" id="3218"/>
    <lineage>
        <taxon>Eukaryota</taxon>
        <taxon>Viridiplantae</taxon>
        <taxon>Streptophyta</taxon>
        <taxon>Embryophyta</taxon>
        <taxon>Bryophyta</taxon>
        <taxon>Bryophytina</taxon>
        <taxon>Bryopsida</taxon>
        <taxon>Funariidae</taxon>
        <taxon>Funariales</taxon>
        <taxon>Funariaceae</taxon>
        <taxon>Physcomitrium</taxon>
    </lineage>
</organism>
<gene>
    <name evidence="3" type="primary">LOC112273984</name>
    <name evidence="2" type="ORF">PHYPA_026115</name>
</gene>
<keyword evidence="4" id="KW-1185">Reference proteome</keyword>
<dbReference type="AlphaFoldDB" id="A9SXC8"/>
<dbReference type="EnsemblPlants" id="Pp3c21_13440V3.1">
    <property type="protein sequence ID" value="Pp3c21_13440V3.1"/>
    <property type="gene ID" value="Pp3c21_13440"/>
</dbReference>
<evidence type="ECO:0000256" key="1">
    <source>
        <dbReference type="SAM" id="MobiDB-lite"/>
    </source>
</evidence>